<organism evidence="3 4">
    <name type="scientific">Thermithiobacillus plumbiphilus</name>
    <dbReference type="NCBI Taxonomy" id="1729899"/>
    <lineage>
        <taxon>Bacteria</taxon>
        <taxon>Pseudomonadati</taxon>
        <taxon>Pseudomonadota</taxon>
        <taxon>Acidithiobacillia</taxon>
        <taxon>Acidithiobacillales</taxon>
        <taxon>Thermithiobacillaceae</taxon>
        <taxon>Thermithiobacillus</taxon>
    </lineage>
</organism>
<dbReference type="Pfam" id="PF05670">
    <property type="entry name" value="NFACT-R_1"/>
    <property type="match status" value="1"/>
</dbReference>
<dbReference type="InterPro" id="IPR008532">
    <property type="entry name" value="NFACT_RNA-bd"/>
</dbReference>
<feature type="coiled-coil region" evidence="1">
    <location>
        <begin position="344"/>
        <end position="371"/>
    </location>
</feature>
<dbReference type="PANTHER" id="PTHR15239:SF6">
    <property type="entry name" value="RIBOSOME QUALITY CONTROL COMPLEX SUBUNIT NEMF"/>
    <property type="match status" value="1"/>
</dbReference>
<protein>
    <submittedName>
        <fullName evidence="3">NFACT RNA binding domain-containing protein</fullName>
    </submittedName>
</protein>
<dbReference type="EMBL" id="JBBPCO010000001">
    <property type="protein sequence ID" value="MEK8088158.1"/>
    <property type="molecule type" value="Genomic_DNA"/>
</dbReference>
<dbReference type="Gene3D" id="2.30.310.10">
    <property type="entry name" value="ibrinogen binding protein from staphylococcus aureus domain"/>
    <property type="match status" value="1"/>
</dbReference>
<accession>A0ABU9D659</accession>
<evidence type="ECO:0000313" key="4">
    <source>
        <dbReference type="Proteomes" id="UP001446205"/>
    </source>
</evidence>
<dbReference type="InterPro" id="IPR051608">
    <property type="entry name" value="RQC_Subunit_NEMF"/>
</dbReference>
<dbReference type="Pfam" id="PF05833">
    <property type="entry name" value="NFACT_N"/>
    <property type="match status" value="2"/>
</dbReference>
<sequence>MPPKTRPGLARLNMDALQLRAASRCLQDALAGSKLSGLWALPAGLVLDFGGRFLRLQIQKAPLGLWLESDAMPADSHPFAGLARSQLQGMFLVGIEAPFADRILRLVFERRHLTGRAERRALVAEWLGSRGNLILCDEADQMRFAWRWDDLLAAEARVLPQQGYRPPARFSEDALWYLAPRHRQHVRPDDEQQVRMDAEAAQRCCAPWRRLEREDQQILYPILLPGWEHQGNADFTRAWSTLVEQEAGTGLETAQLDSLRQRLGNALKRERETLTRVQADLARLSDPDLYRRWGQALYTLPDAIPNTAQIEALDYHAEPPESMQIPVQAGRGLHEQAEHYFQMARRAERGAAQAQARLETLQARVQALDGLNDALTKGQAGPDTLTAELDALYPAVAGKAARNRSRQAETAAEPLRLQMQGYEVLVGRSAQQNDLLTFKLARPWDVWLHVQDLAGAHVVIRMPKQEKRPPDGVLAQAAALAVRYSPRAGQAAEVDWTQARFVTRKPGGGPGQVLYRQFKTWHVKLDRD</sequence>
<dbReference type="RefSeq" id="WP_341369225.1">
    <property type="nucleotide sequence ID" value="NZ_JBBPCO010000001.1"/>
</dbReference>
<evidence type="ECO:0000256" key="1">
    <source>
        <dbReference type="SAM" id="Coils"/>
    </source>
</evidence>
<dbReference type="Proteomes" id="UP001446205">
    <property type="component" value="Unassembled WGS sequence"/>
</dbReference>
<dbReference type="PANTHER" id="PTHR15239">
    <property type="entry name" value="NUCLEAR EXPORT MEDIATOR FACTOR NEMF"/>
    <property type="match status" value="1"/>
</dbReference>
<keyword evidence="4" id="KW-1185">Reference proteome</keyword>
<evidence type="ECO:0000259" key="2">
    <source>
        <dbReference type="Pfam" id="PF05670"/>
    </source>
</evidence>
<keyword evidence="1" id="KW-0175">Coiled coil</keyword>
<proteinExistence type="predicted"/>
<feature type="domain" description="NFACT RNA-binding" evidence="2">
    <location>
        <begin position="419"/>
        <end position="508"/>
    </location>
</feature>
<gene>
    <name evidence="3" type="ORF">WOB96_00115</name>
</gene>
<name>A0ABU9D659_9PROT</name>
<comment type="caution">
    <text evidence="3">The sequence shown here is derived from an EMBL/GenBank/DDBJ whole genome shotgun (WGS) entry which is preliminary data.</text>
</comment>
<reference evidence="3 4" key="1">
    <citation type="submission" date="2024-04" db="EMBL/GenBank/DDBJ databases">
        <authorList>
            <person name="Abashina T."/>
            <person name="Shaikin A."/>
        </authorList>
    </citation>
    <scope>NUCLEOTIDE SEQUENCE [LARGE SCALE GENOMIC DNA]</scope>
    <source>
        <strain evidence="3 4">AAFK</strain>
    </source>
</reference>
<evidence type="ECO:0000313" key="3">
    <source>
        <dbReference type="EMBL" id="MEK8088158.1"/>
    </source>
</evidence>